<dbReference type="InterPro" id="IPR029033">
    <property type="entry name" value="His_PPase_superfam"/>
</dbReference>
<evidence type="ECO:0000313" key="2">
    <source>
        <dbReference type="Proteomes" id="UP001231736"/>
    </source>
</evidence>
<dbReference type="InterPro" id="IPR013078">
    <property type="entry name" value="His_Pase_superF_clade-1"/>
</dbReference>
<comment type="caution">
    <text evidence="1">The sequence shown here is derived from an EMBL/GenBank/DDBJ whole genome shotgun (WGS) entry which is preliminary data.</text>
</comment>
<dbReference type="AlphaFoldDB" id="A0AAJ6P3M0"/>
<gene>
    <name evidence="1" type="ORF">QJU97_10465</name>
</gene>
<evidence type="ECO:0000313" key="1">
    <source>
        <dbReference type="EMBL" id="MDP8175875.1"/>
    </source>
</evidence>
<proteinExistence type="predicted"/>
<dbReference type="SUPFAM" id="SSF53254">
    <property type="entry name" value="Phosphoglycerate mutase-like"/>
    <property type="match status" value="1"/>
</dbReference>
<organism evidence="1 2">
    <name type="scientific">Phocoenobacter skyensis</name>
    <dbReference type="NCBI Taxonomy" id="97481"/>
    <lineage>
        <taxon>Bacteria</taxon>
        <taxon>Pseudomonadati</taxon>
        <taxon>Pseudomonadota</taxon>
        <taxon>Gammaproteobacteria</taxon>
        <taxon>Pasteurellales</taxon>
        <taxon>Pasteurellaceae</taxon>
        <taxon>Phocoenobacter</taxon>
    </lineage>
</organism>
<sequence length="195" mass="22960">MIILVRHATPLIDYGRCPYRIAKERLIDYNETTNIQTDEIDILLKSLLSKEIIANKYKYIGLVSSLPRARKTAQIIFDFYAISYQESDLFREFELSIVNIPLVKLKTKNWFIISRILWFLGFNKGVELFKASKLRVNKIITLLNNHHKKELSTILVAHGLLNKFLEKQLVKDNWVMINKQKKGCFEYVVYDKYKG</sequence>
<accession>A0AAJ6P3M0</accession>
<dbReference type="Proteomes" id="UP001231736">
    <property type="component" value="Unassembled WGS sequence"/>
</dbReference>
<name>A0AAJ6P3M0_9PAST</name>
<dbReference type="EMBL" id="JASAYT010000049">
    <property type="protein sequence ID" value="MDP8175875.1"/>
    <property type="molecule type" value="Genomic_DNA"/>
</dbReference>
<dbReference type="Gene3D" id="3.40.50.1240">
    <property type="entry name" value="Phosphoglycerate mutase-like"/>
    <property type="match status" value="1"/>
</dbReference>
<protein>
    <submittedName>
        <fullName evidence="1">Histidine phosphatase family protein</fullName>
    </submittedName>
</protein>
<reference evidence="1" key="1">
    <citation type="journal article" date="2023" name="Front. Microbiol.">
        <title>Phylogeography and host specificity of Pasteurellaceae pathogenic to sea-farmed fish in the north-east Atlantic.</title>
        <authorList>
            <person name="Gulla S."/>
            <person name="Colquhoun D.J."/>
            <person name="Olsen A.B."/>
            <person name="Spilsberg B."/>
            <person name="Lagesen K."/>
            <person name="Aakesson C.P."/>
            <person name="Strom S."/>
            <person name="Manji F."/>
            <person name="Birkbeck T.H."/>
            <person name="Nilsen H.K."/>
        </authorList>
    </citation>
    <scope>NUCLEOTIDE SEQUENCE</scope>
    <source>
        <strain evidence="1">98B1</strain>
    </source>
</reference>
<dbReference type="RefSeq" id="WP_306376394.1">
    <property type="nucleotide sequence ID" value="NZ_JASAYT010000049.1"/>
</dbReference>
<dbReference type="Pfam" id="PF00300">
    <property type="entry name" value="His_Phos_1"/>
    <property type="match status" value="1"/>
</dbReference>